<comment type="caution">
    <text evidence="2">The sequence shown here is derived from an EMBL/GenBank/DDBJ whole genome shotgun (WGS) entry which is preliminary data.</text>
</comment>
<keyword evidence="1" id="KW-0812">Transmembrane</keyword>
<proteinExistence type="predicted"/>
<keyword evidence="1" id="KW-1133">Transmembrane helix</keyword>
<organism evidence="2 3">
    <name type="scientific">Saccharopolyspora taberi</name>
    <dbReference type="NCBI Taxonomy" id="60895"/>
    <lineage>
        <taxon>Bacteria</taxon>
        <taxon>Bacillati</taxon>
        <taxon>Actinomycetota</taxon>
        <taxon>Actinomycetes</taxon>
        <taxon>Pseudonocardiales</taxon>
        <taxon>Pseudonocardiaceae</taxon>
        <taxon>Saccharopolyspora</taxon>
    </lineage>
</organism>
<evidence type="ECO:0000313" key="3">
    <source>
        <dbReference type="Proteomes" id="UP001500979"/>
    </source>
</evidence>
<feature type="transmembrane region" description="Helical" evidence="1">
    <location>
        <begin position="12"/>
        <end position="32"/>
    </location>
</feature>
<reference evidence="2 3" key="1">
    <citation type="journal article" date="2019" name="Int. J. Syst. Evol. Microbiol.">
        <title>The Global Catalogue of Microorganisms (GCM) 10K type strain sequencing project: providing services to taxonomists for standard genome sequencing and annotation.</title>
        <authorList>
            <consortium name="The Broad Institute Genomics Platform"/>
            <consortium name="The Broad Institute Genome Sequencing Center for Infectious Disease"/>
            <person name="Wu L."/>
            <person name="Ma J."/>
        </authorList>
    </citation>
    <scope>NUCLEOTIDE SEQUENCE [LARGE SCALE GENOMIC DNA]</scope>
    <source>
        <strain evidence="2 3">JCM 9383</strain>
    </source>
</reference>
<protein>
    <submittedName>
        <fullName evidence="2">Uncharacterized protein</fullName>
    </submittedName>
</protein>
<evidence type="ECO:0000313" key="2">
    <source>
        <dbReference type="EMBL" id="GAA2772659.1"/>
    </source>
</evidence>
<sequence length="93" mass="10193">MAASSRRRADAVTLLAILAMCALAGAAMWYAVQHVPTDGIRTVTQVRDAKPPLDAFEAVYASLAVGMIAAHYIVRLTLDERRERRKARRAAAR</sequence>
<gene>
    <name evidence="2" type="ORF">GCM10010470_00190</name>
</gene>
<feature type="transmembrane region" description="Helical" evidence="1">
    <location>
        <begin position="58"/>
        <end position="78"/>
    </location>
</feature>
<accession>A0ABN3UZB4</accession>
<name>A0ABN3UZB4_9PSEU</name>
<dbReference type="EMBL" id="BAAAUX010000001">
    <property type="protein sequence ID" value="GAA2772659.1"/>
    <property type="molecule type" value="Genomic_DNA"/>
</dbReference>
<evidence type="ECO:0000256" key="1">
    <source>
        <dbReference type="SAM" id="Phobius"/>
    </source>
</evidence>
<keyword evidence="1" id="KW-0472">Membrane</keyword>
<keyword evidence="3" id="KW-1185">Reference proteome</keyword>
<dbReference type="Proteomes" id="UP001500979">
    <property type="component" value="Unassembled WGS sequence"/>
</dbReference>
<dbReference type="RefSeq" id="WP_344677210.1">
    <property type="nucleotide sequence ID" value="NZ_BAAAUX010000001.1"/>
</dbReference>